<evidence type="ECO:0000259" key="4">
    <source>
        <dbReference type="PROSITE" id="PS50853"/>
    </source>
</evidence>
<dbReference type="InterPro" id="IPR013783">
    <property type="entry name" value="Ig-like_fold"/>
</dbReference>
<dbReference type="InterPro" id="IPR000998">
    <property type="entry name" value="MAM_dom"/>
</dbReference>
<feature type="domain" description="Fibronectin type-III" evidence="4">
    <location>
        <begin position="719"/>
        <end position="809"/>
    </location>
</feature>
<dbReference type="SMART" id="SM00137">
    <property type="entry name" value="MAM"/>
    <property type="match status" value="1"/>
</dbReference>
<dbReference type="Pfam" id="PF00041">
    <property type="entry name" value="fn3"/>
    <property type="match status" value="1"/>
</dbReference>
<dbReference type="GO" id="GO:0016020">
    <property type="term" value="C:membrane"/>
    <property type="evidence" value="ECO:0007669"/>
    <property type="project" value="InterPro"/>
</dbReference>
<dbReference type="RefSeq" id="WP_093026666.1">
    <property type="nucleotide sequence ID" value="NZ_FPBK01000029.1"/>
</dbReference>
<name>A0A1I7J079_9FLAO</name>
<keyword evidence="1 2" id="KW-0732">Signal</keyword>
<dbReference type="InterPro" id="IPR003961">
    <property type="entry name" value="FN3_dom"/>
</dbReference>
<dbReference type="OrthoDB" id="975384at2"/>
<dbReference type="SUPFAM" id="SSF49265">
    <property type="entry name" value="Fibronectin type III"/>
    <property type="match status" value="3"/>
</dbReference>
<dbReference type="GO" id="GO:0005975">
    <property type="term" value="P:carbohydrate metabolic process"/>
    <property type="evidence" value="ECO:0007669"/>
    <property type="project" value="UniProtKB-ARBA"/>
</dbReference>
<feature type="signal peptide" evidence="2">
    <location>
        <begin position="1"/>
        <end position="19"/>
    </location>
</feature>
<dbReference type="EMBL" id="FPBK01000029">
    <property type="protein sequence ID" value="SFU78609.1"/>
    <property type="molecule type" value="Genomic_DNA"/>
</dbReference>
<evidence type="ECO:0000259" key="3">
    <source>
        <dbReference type="PROSITE" id="PS50060"/>
    </source>
</evidence>
<dbReference type="Proteomes" id="UP000199138">
    <property type="component" value="Unassembled WGS sequence"/>
</dbReference>
<feature type="domain" description="Fibronectin type-III" evidence="4">
    <location>
        <begin position="195"/>
        <end position="284"/>
    </location>
</feature>
<evidence type="ECO:0000313" key="6">
    <source>
        <dbReference type="Proteomes" id="UP000199138"/>
    </source>
</evidence>
<evidence type="ECO:0000256" key="2">
    <source>
        <dbReference type="SAM" id="SignalP"/>
    </source>
</evidence>
<sequence>MKKTTLLIFLMFVSALSFAQVLDEPANWPNTNWTLSGTYDSDYLYEDPTDTSSQFSFDDDDAGSSSYNDVAVESPAIDLTAAHTAGETWIYFSADYVYNWIGNDRIFVEYWDADASEWITWITLNSDTASAPTSAYCDGTAESLLSTPLNIYSFSSTQLSDFKYRIYFDDNEAYAWGFCFQSPTIYSETPPSCPDPSELFVDGITNSDVDIYWTENGSASKWNIEYGVDPYEQGEGTVVTSTTNPYTLDGLAGSTTYTIWVQADCGGGDTSNWIGPITFTTLCDPLTAPFYEDFENEGAIPSCWTQDENNGEDWDFATIDDYSEVGNDGEVTGSTLSNSYFAYVDDSFSNGDENTLLSPMVDVSSLSVPALNFYIVSDSEGTANSTLTVDFYDGENWNEDIYTNTGNTNGWEYILVDLSTYTITDAVQVKFTFTGSSSYYDDIAIDDVSIFEMPSCPPVMDLMAENFTTEGADLSWTVLGTETSWTIEYGYEGFEQGTGSTMTVTTNPYTLTGLEPGTDYDYYVIAECTEETSLVTGPFNFTTECSIYSTPYSEDFENDGDIPNCWSQTEDDDITESYDWEFSDSNYYTDITGNTISNAFYAFVDDSYLTEGEFASLTSPLVDLSGLVTPSVQFYLSSDNFGYASASFSVDFFDGTTWHTDVYTSTGNTDGWKFVAVDLSGYTLSGLTQVRFVVEGSTSYYDDIAIDDVVFDEMPACTIPSDISVSSITTEGADISWVENGFAEAWNLEYGLTGFTQGTEDGTIIPVYTNPATIEGLEAGMEYDVYIQASCSTEDSNWFGPITFTTACEAFGDFTEDFETTAYGEVTDCWTGVESTTNAYAYVQASNYLAFSGTYCMTLYNSGDTEGDIMLVTPMLTDLPNATHRAKFMAHGYSGYVIEVGTLTDITDPSTFTLVESFDLAGDYQQITVDFDEATTDSYVALRHGMASTYQTIRIDDFVWTATPTEAPDCATNVVATPDESCGNYANTITWDQQGSADGYYLTIGTTSGGTDILDNEDLGYVSEYMFEGDFATTYYYTVTPYNQIGSATECTEYSFSTATTGCYCESVPTSNDGNGITNVTIADTDISNGDVTYADYTDTVVDVYQGLTTTGSIDFATGFTYNTNIWIDFNDDYTFDSSELVYSGESLYNNPTTLDFSFEIPATVDLGEHVLRIGSADFGQSTPNPCFNGSYGVTIDITVDVTVPPCVIPTVDATTVSPDCDNDQFYVDVEISDLGDGTPTITDGTTTWDVTATGTTQVGPFPNVDTVSLTILHGTESACDVELGDFMMACPPACPVNVVATPDENCGTYATVITWDSTDFTDGYYLTVGSASGANNVLDNEVVLGTSYDLVAPAGTTYYYTVTAYNDYGTSETCTEYTFTTNASECYCESVPLSNDGSGITNVTIGTTDYTNGDVTYADYTDTTVDLYNEGSNYMMIDFATGYTYDANIWIDFNDDYIFDSEDELVYSGESSNDNPTSLDSSFDLSSFSNISLGTHTMRVGTADSGQYTPNPCYNGYYGVTIDFSVNIVDGVASADAFEGFDFKYYPNPVNQNKLTLASQEEISDVVVFNLLGQEVLRLSPNATDYTVNMSQLSAGAYFVKVTIADKTQTIKIIKE</sequence>
<dbReference type="SMART" id="SM00060">
    <property type="entry name" value="FN3"/>
    <property type="match status" value="4"/>
</dbReference>
<dbReference type="Pfam" id="PF20009">
    <property type="entry name" value="GEVED"/>
    <property type="match status" value="2"/>
</dbReference>
<gene>
    <name evidence="5" type="ORF">SAMN05216480_1292</name>
</gene>
<dbReference type="CDD" id="cd00063">
    <property type="entry name" value="FN3"/>
    <property type="match status" value="3"/>
</dbReference>
<feature type="domain" description="MAM" evidence="3">
    <location>
        <begin position="293"/>
        <end position="458"/>
    </location>
</feature>
<organism evidence="5 6">
    <name type="scientific">Pustulibacterium marinum</name>
    <dbReference type="NCBI Taxonomy" id="1224947"/>
    <lineage>
        <taxon>Bacteria</taxon>
        <taxon>Pseudomonadati</taxon>
        <taxon>Bacteroidota</taxon>
        <taxon>Flavobacteriia</taxon>
        <taxon>Flavobacteriales</taxon>
        <taxon>Flavobacteriaceae</taxon>
        <taxon>Pustulibacterium</taxon>
    </lineage>
</organism>
<dbReference type="SUPFAM" id="SSF49899">
    <property type="entry name" value="Concanavalin A-like lectins/glucanases"/>
    <property type="match status" value="2"/>
</dbReference>
<feature type="domain" description="MAM" evidence="3">
    <location>
        <begin position="552"/>
        <end position="719"/>
    </location>
</feature>
<feature type="chain" id="PRO_5011493938" evidence="2">
    <location>
        <begin position="20"/>
        <end position="1617"/>
    </location>
</feature>
<proteinExistence type="predicted"/>
<dbReference type="PROSITE" id="PS50853">
    <property type="entry name" value="FN3"/>
    <property type="match status" value="3"/>
</dbReference>
<dbReference type="InterPro" id="IPR013320">
    <property type="entry name" value="ConA-like_dom_sf"/>
</dbReference>
<dbReference type="InterPro" id="IPR026444">
    <property type="entry name" value="Secre_tail"/>
</dbReference>
<dbReference type="Pfam" id="PF18962">
    <property type="entry name" value="Por_Secre_tail"/>
    <property type="match status" value="1"/>
</dbReference>
<dbReference type="PROSITE" id="PS50060">
    <property type="entry name" value="MAM_2"/>
    <property type="match status" value="2"/>
</dbReference>
<feature type="domain" description="Fibronectin type-III" evidence="4">
    <location>
        <begin position="458"/>
        <end position="546"/>
    </location>
</feature>
<dbReference type="Gene3D" id="2.60.120.200">
    <property type="match status" value="2"/>
</dbReference>
<dbReference type="STRING" id="1224947.SAMN05216480_1292"/>
<evidence type="ECO:0000256" key="1">
    <source>
        <dbReference type="ARBA" id="ARBA00022729"/>
    </source>
</evidence>
<dbReference type="Gene3D" id="2.60.40.10">
    <property type="entry name" value="Immunoglobulins"/>
    <property type="match status" value="4"/>
</dbReference>
<dbReference type="InterPro" id="IPR045474">
    <property type="entry name" value="GEVED"/>
</dbReference>
<dbReference type="Pfam" id="PF00629">
    <property type="entry name" value="MAM"/>
    <property type="match status" value="1"/>
</dbReference>
<evidence type="ECO:0000313" key="5">
    <source>
        <dbReference type="EMBL" id="SFU78609.1"/>
    </source>
</evidence>
<reference evidence="5 6" key="1">
    <citation type="submission" date="2016-10" db="EMBL/GenBank/DDBJ databases">
        <authorList>
            <person name="de Groot N.N."/>
        </authorList>
    </citation>
    <scope>NUCLEOTIDE SEQUENCE [LARGE SCALE GENOMIC DNA]</scope>
    <source>
        <strain evidence="5 6">CGMCC 1.12333</strain>
    </source>
</reference>
<accession>A0A1I7J079</accession>
<dbReference type="GO" id="GO:0004553">
    <property type="term" value="F:hydrolase activity, hydrolyzing O-glycosyl compounds"/>
    <property type="evidence" value="ECO:0007669"/>
    <property type="project" value="UniProtKB-ARBA"/>
</dbReference>
<keyword evidence="6" id="KW-1185">Reference proteome</keyword>
<protein>
    <submittedName>
        <fullName evidence="5">Por secretion system C-terminal sorting domain-containing protein</fullName>
    </submittedName>
</protein>
<dbReference type="NCBIfam" id="TIGR04183">
    <property type="entry name" value="Por_Secre_tail"/>
    <property type="match status" value="1"/>
</dbReference>
<dbReference type="InterPro" id="IPR036116">
    <property type="entry name" value="FN3_sf"/>
</dbReference>